<keyword evidence="4 7" id="KW-1133">Transmembrane helix</keyword>
<dbReference type="EMBL" id="RJVJ01000001">
    <property type="protein sequence ID" value="ROR43129.1"/>
    <property type="molecule type" value="Genomic_DNA"/>
</dbReference>
<evidence type="ECO:0000259" key="8">
    <source>
        <dbReference type="Pfam" id="PF02687"/>
    </source>
</evidence>
<proteinExistence type="inferred from homology"/>
<dbReference type="AlphaFoldDB" id="A0A8G1XAZ1"/>
<dbReference type="PANTHER" id="PTHR30572:SF4">
    <property type="entry name" value="ABC TRANSPORTER PERMEASE YTRF"/>
    <property type="match status" value="1"/>
</dbReference>
<dbReference type="GO" id="GO:0022857">
    <property type="term" value="F:transmembrane transporter activity"/>
    <property type="evidence" value="ECO:0007669"/>
    <property type="project" value="TreeGrafter"/>
</dbReference>
<keyword evidence="2" id="KW-1003">Cell membrane</keyword>
<evidence type="ECO:0000256" key="6">
    <source>
        <dbReference type="ARBA" id="ARBA00038076"/>
    </source>
</evidence>
<comment type="subcellular location">
    <subcellularLocation>
        <location evidence="1">Cell membrane</location>
        <topology evidence="1">Multi-pass membrane protein</topology>
    </subcellularLocation>
</comment>
<gene>
    <name evidence="10" type="ORF">EDD39_1270</name>
</gene>
<dbReference type="Proteomes" id="UP000267408">
    <property type="component" value="Unassembled WGS sequence"/>
</dbReference>
<evidence type="ECO:0000256" key="5">
    <source>
        <dbReference type="ARBA" id="ARBA00023136"/>
    </source>
</evidence>
<dbReference type="InterPro" id="IPR025857">
    <property type="entry name" value="MacB_PCD"/>
</dbReference>
<feature type="domain" description="ABC3 transporter permease C-terminal" evidence="8">
    <location>
        <begin position="277"/>
        <end position="386"/>
    </location>
</feature>
<keyword evidence="5 7" id="KW-0472">Membrane</keyword>
<evidence type="ECO:0000313" key="10">
    <source>
        <dbReference type="EMBL" id="ROR43129.1"/>
    </source>
</evidence>
<dbReference type="Pfam" id="PF12704">
    <property type="entry name" value="MacB_PCD"/>
    <property type="match status" value="1"/>
</dbReference>
<comment type="caution">
    <text evidence="10">The sequence shown here is derived from an EMBL/GenBank/DDBJ whole genome shotgun (WGS) entry which is preliminary data.</text>
</comment>
<comment type="similarity">
    <text evidence="6">Belongs to the ABC-4 integral membrane protein family.</text>
</comment>
<evidence type="ECO:0000256" key="2">
    <source>
        <dbReference type="ARBA" id="ARBA00022475"/>
    </source>
</evidence>
<protein>
    <submittedName>
        <fullName evidence="10">Putative ABC transport system permease protein</fullName>
    </submittedName>
</protein>
<accession>A0A8G1XAZ1</accession>
<feature type="transmembrane region" description="Helical" evidence="7">
    <location>
        <begin position="316"/>
        <end position="343"/>
    </location>
</feature>
<evidence type="ECO:0000259" key="9">
    <source>
        <dbReference type="Pfam" id="PF12704"/>
    </source>
</evidence>
<keyword evidence="3 7" id="KW-0812">Transmembrane</keyword>
<dbReference type="InterPro" id="IPR050250">
    <property type="entry name" value="Macrolide_Exporter_MacB"/>
</dbReference>
<evidence type="ECO:0000313" key="11">
    <source>
        <dbReference type="Proteomes" id="UP000267408"/>
    </source>
</evidence>
<dbReference type="PANTHER" id="PTHR30572">
    <property type="entry name" value="MEMBRANE COMPONENT OF TRANSPORTER-RELATED"/>
    <property type="match status" value="1"/>
</dbReference>
<evidence type="ECO:0000256" key="7">
    <source>
        <dbReference type="SAM" id="Phobius"/>
    </source>
</evidence>
<feature type="transmembrane region" description="Helical" evidence="7">
    <location>
        <begin position="355"/>
        <end position="378"/>
    </location>
</feature>
<evidence type="ECO:0000256" key="4">
    <source>
        <dbReference type="ARBA" id="ARBA00022989"/>
    </source>
</evidence>
<name>A0A8G1XAZ1_9ACTN</name>
<sequence length="395" mass="40359">MIRFAVGGLAANKVRSALTMLGVLIGVASVILLLAVGNGSSVAVKESITSLGTNSLTVSSSASRGSATAAKKLTVEDAKALASATDAPAVKSVAPVVTTSGTALYGNISYQPGQIVGTYPAYFETANLKVDRGDYFSADDVLNSRKVAVLGATTAKELFAAEDPVGKKITIGGTPFTVTGVLRTKGSTGFNDPDDVVIAPLPTVQNAFTGFGSVNQILVQASSAEATTEAQADITRILMGTHAIKDATKVDFRISNQTSLLTARESTTKTFTVLLGAVAAISLLVGGIGITNIMLVTVTERTREIGIRKALGAPRAVILGQFLAESTLLSVVGAGLGVLAGIVGSHFSVVGIKPVVIPESVLGAFAIAVAIGLFFGSYPANRAASLRPIDALRHE</sequence>
<reference evidence="10 11" key="1">
    <citation type="submission" date="2018-11" db="EMBL/GenBank/DDBJ databases">
        <title>Sequencing the genomes of 1000 actinobacteria strains.</title>
        <authorList>
            <person name="Klenk H.-P."/>
        </authorList>
    </citation>
    <scope>NUCLEOTIDE SEQUENCE [LARGE SCALE GENOMIC DNA]</scope>
    <source>
        <strain evidence="10 11">DSM 44780</strain>
    </source>
</reference>
<dbReference type="GO" id="GO:0005886">
    <property type="term" value="C:plasma membrane"/>
    <property type="evidence" value="ECO:0007669"/>
    <property type="project" value="UniProtKB-SubCell"/>
</dbReference>
<organism evidence="10 11">
    <name type="scientific">Kitasatospora cineracea</name>
    <dbReference type="NCBI Taxonomy" id="88074"/>
    <lineage>
        <taxon>Bacteria</taxon>
        <taxon>Bacillati</taxon>
        <taxon>Actinomycetota</taxon>
        <taxon>Actinomycetes</taxon>
        <taxon>Kitasatosporales</taxon>
        <taxon>Streptomycetaceae</taxon>
        <taxon>Kitasatospora</taxon>
    </lineage>
</organism>
<feature type="domain" description="MacB-like periplasmic core" evidence="9">
    <location>
        <begin position="16"/>
        <end position="236"/>
    </location>
</feature>
<evidence type="ECO:0000256" key="3">
    <source>
        <dbReference type="ARBA" id="ARBA00022692"/>
    </source>
</evidence>
<feature type="transmembrane region" description="Helical" evidence="7">
    <location>
        <begin position="271"/>
        <end position="295"/>
    </location>
</feature>
<dbReference type="InterPro" id="IPR003838">
    <property type="entry name" value="ABC3_permease_C"/>
</dbReference>
<dbReference type="Pfam" id="PF02687">
    <property type="entry name" value="FtsX"/>
    <property type="match status" value="1"/>
</dbReference>
<evidence type="ECO:0000256" key="1">
    <source>
        <dbReference type="ARBA" id="ARBA00004651"/>
    </source>
</evidence>